<name>A0A382A3T1_9ZZZZ</name>
<evidence type="ECO:0000256" key="6">
    <source>
        <dbReference type="SAM" id="Phobius"/>
    </source>
</evidence>
<evidence type="ECO:0000256" key="2">
    <source>
        <dbReference type="ARBA" id="ARBA00022475"/>
    </source>
</evidence>
<protein>
    <recommendedName>
        <fullName evidence="7">Cytochrome b561 bacterial/Ni-hydrogenase domain-containing protein</fullName>
    </recommendedName>
</protein>
<evidence type="ECO:0000313" key="8">
    <source>
        <dbReference type="EMBL" id="SVA96029.1"/>
    </source>
</evidence>
<keyword evidence="5 6" id="KW-0472">Membrane</keyword>
<dbReference type="Pfam" id="PF01292">
    <property type="entry name" value="Ni_hydr_CYTB"/>
    <property type="match status" value="1"/>
</dbReference>
<dbReference type="PANTHER" id="PTHR30485">
    <property type="entry name" value="NI/FE-HYDROGENASE 1 B-TYPE CYTOCHROME SUBUNIT"/>
    <property type="match status" value="1"/>
</dbReference>
<evidence type="ECO:0000256" key="1">
    <source>
        <dbReference type="ARBA" id="ARBA00004651"/>
    </source>
</evidence>
<dbReference type="GO" id="GO:0005886">
    <property type="term" value="C:plasma membrane"/>
    <property type="evidence" value="ECO:0007669"/>
    <property type="project" value="UniProtKB-SubCell"/>
</dbReference>
<feature type="transmembrane region" description="Helical" evidence="6">
    <location>
        <begin position="123"/>
        <end position="144"/>
    </location>
</feature>
<dbReference type="AlphaFoldDB" id="A0A382A3T1"/>
<dbReference type="InterPro" id="IPR011577">
    <property type="entry name" value="Cyt_b561_bac/Ni-Hgenase"/>
</dbReference>
<gene>
    <name evidence="8" type="ORF">METZ01_LOCUS148883</name>
</gene>
<organism evidence="8">
    <name type="scientific">marine metagenome</name>
    <dbReference type="NCBI Taxonomy" id="408172"/>
    <lineage>
        <taxon>unclassified sequences</taxon>
        <taxon>metagenomes</taxon>
        <taxon>ecological metagenomes</taxon>
    </lineage>
</organism>
<feature type="domain" description="Cytochrome b561 bacterial/Ni-hydrogenase" evidence="7">
    <location>
        <begin position="21"/>
        <end position="200"/>
    </location>
</feature>
<feature type="transmembrane region" description="Helical" evidence="6">
    <location>
        <begin position="28"/>
        <end position="48"/>
    </location>
</feature>
<proteinExistence type="predicted"/>
<keyword evidence="3 6" id="KW-0812">Transmembrane</keyword>
<sequence length="225" mass="26257">VIQWTPKRVASGAMVGDKLLRHTLADRIFHWVMAGAVFVLLGTAFFPILGLDFPWVTAHWVSGLVLTAAVLFHIVRAFFFQDLKTMWISLEDLRNLIELIRWNFRLSPAIPGKSGKYSLAQKLIHHVMTLIVLLVVVTGLFMLVKIDTPWWERNPYLLEESSWGFIYVVHDLTAMCLITLVMVHIYFSVRPEKLFFLRSMLLGWITRKEYLEHHDPRRWKVSDKV</sequence>
<dbReference type="GO" id="GO:0009055">
    <property type="term" value="F:electron transfer activity"/>
    <property type="evidence" value="ECO:0007669"/>
    <property type="project" value="InterPro"/>
</dbReference>
<dbReference type="PANTHER" id="PTHR30485:SF0">
    <property type="entry name" value="NI_FE-HYDROGENASE 1 B-TYPE CYTOCHROME SUBUNIT-RELATED"/>
    <property type="match status" value="1"/>
</dbReference>
<keyword evidence="2" id="KW-1003">Cell membrane</keyword>
<feature type="transmembrane region" description="Helical" evidence="6">
    <location>
        <begin position="164"/>
        <end position="189"/>
    </location>
</feature>
<dbReference type="GO" id="GO:0020037">
    <property type="term" value="F:heme binding"/>
    <property type="evidence" value="ECO:0007669"/>
    <property type="project" value="TreeGrafter"/>
</dbReference>
<dbReference type="GO" id="GO:0022904">
    <property type="term" value="P:respiratory electron transport chain"/>
    <property type="evidence" value="ECO:0007669"/>
    <property type="project" value="InterPro"/>
</dbReference>
<reference evidence="8" key="1">
    <citation type="submission" date="2018-05" db="EMBL/GenBank/DDBJ databases">
        <authorList>
            <person name="Lanie J.A."/>
            <person name="Ng W.-L."/>
            <person name="Kazmierczak K.M."/>
            <person name="Andrzejewski T.M."/>
            <person name="Davidsen T.M."/>
            <person name="Wayne K.J."/>
            <person name="Tettelin H."/>
            <person name="Glass J.I."/>
            <person name="Rusch D."/>
            <person name="Podicherti R."/>
            <person name="Tsui H.-C.T."/>
            <person name="Winkler M.E."/>
        </authorList>
    </citation>
    <scope>NUCLEOTIDE SEQUENCE</scope>
</reference>
<dbReference type="EMBL" id="UINC01023748">
    <property type="protein sequence ID" value="SVA96029.1"/>
    <property type="molecule type" value="Genomic_DNA"/>
</dbReference>
<comment type="subcellular location">
    <subcellularLocation>
        <location evidence="1">Cell membrane</location>
        <topology evidence="1">Multi-pass membrane protein</topology>
    </subcellularLocation>
</comment>
<accession>A0A382A3T1</accession>
<feature type="non-terminal residue" evidence="8">
    <location>
        <position position="1"/>
    </location>
</feature>
<evidence type="ECO:0000256" key="5">
    <source>
        <dbReference type="ARBA" id="ARBA00023136"/>
    </source>
</evidence>
<dbReference type="Gene3D" id="1.20.950.20">
    <property type="entry name" value="Transmembrane di-heme cytochromes, Chain C"/>
    <property type="match status" value="1"/>
</dbReference>
<dbReference type="SUPFAM" id="SSF81342">
    <property type="entry name" value="Transmembrane di-heme cytochromes"/>
    <property type="match status" value="1"/>
</dbReference>
<feature type="transmembrane region" description="Helical" evidence="6">
    <location>
        <begin position="60"/>
        <end position="79"/>
    </location>
</feature>
<evidence type="ECO:0000256" key="3">
    <source>
        <dbReference type="ARBA" id="ARBA00022692"/>
    </source>
</evidence>
<dbReference type="InterPro" id="IPR016174">
    <property type="entry name" value="Di-haem_cyt_TM"/>
</dbReference>
<keyword evidence="4 6" id="KW-1133">Transmembrane helix</keyword>
<evidence type="ECO:0000256" key="4">
    <source>
        <dbReference type="ARBA" id="ARBA00022989"/>
    </source>
</evidence>
<evidence type="ECO:0000259" key="7">
    <source>
        <dbReference type="Pfam" id="PF01292"/>
    </source>
</evidence>
<dbReference type="InterPro" id="IPR051542">
    <property type="entry name" value="Hydrogenase_cytochrome"/>
</dbReference>